<dbReference type="Gene3D" id="6.10.140.1320">
    <property type="match status" value="1"/>
</dbReference>
<keyword evidence="2 4" id="KW-1133">Transmembrane helix</keyword>
<reference evidence="6" key="1">
    <citation type="submission" date="2006-06" db="EMBL/GenBank/DDBJ databases">
        <title>Complete sequence of chromosome of Chelativorans sp. BNC1.</title>
        <authorList>
            <consortium name="US DOE Joint Genome Institute"/>
            <person name="Copeland A."/>
            <person name="Lucas S."/>
            <person name="Lapidus A."/>
            <person name="Barry K."/>
            <person name="Detter J.C."/>
            <person name="Glavina del Rio T."/>
            <person name="Hammon N."/>
            <person name="Israni S."/>
            <person name="Dalin E."/>
            <person name="Tice H."/>
            <person name="Pitluck S."/>
            <person name="Chertkov O."/>
            <person name="Brettin T."/>
            <person name="Bruce D."/>
            <person name="Han C."/>
            <person name="Tapia R."/>
            <person name="Gilna P."/>
            <person name="Schmutz J."/>
            <person name="Larimer F."/>
            <person name="Land M."/>
            <person name="Hauser L."/>
            <person name="Kyrpides N."/>
            <person name="Mikhailova N."/>
            <person name="Richardson P."/>
        </authorList>
    </citation>
    <scope>NUCLEOTIDE SEQUENCE</scope>
    <source>
        <strain evidence="6">BNC1</strain>
    </source>
</reference>
<name>Q11DX3_CHESB</name>
<dbReference type="OrthoDB" id="7951376at2"/>
<keyword evidence="1 4" id="KW-0812">Transmembrane</keyword>
<evidence type="ECO:0000256" key="3">
    <source>
        <dbReference type="ARBA" id="ARBA00023136"/>
    </source>
</evidence>
<gene>
    <name evidence="6" type="ordered locus">Meso_3030</name>
</gene>
<dbReference type="PROSITE" id="PS51503">
    <property type="entry name" value="HIG1"/>
    <property type="match status" value="1"/>
</dbReference>
<keyword evidence="3 4" id="KW-0472">Membrane</keyword>
<sequence length="66" mass="7132">MASTIFNILAVIVMVAVVFVLVRGLMNMMRGGSGNTSNKLMQARVALQFVAIVLIVLAMWYSQAGN</sequence>
<dbReference type="NCBIfam" id="NF033233">
    <property type="entry name" value="twin_helix"/>
    <property type="match status" value="1"/>
</dbReference>
<dbReference type="AlphaFoldDB" id="Q11DX3"/>
<dbReference type="STRING" id="266779.Meso_3030"/>
<proteinExistence type="predicted"/>
<dbReference type="KEGG" id="mes:Meso_3030"/>
<evidence type="ECO:0000256" key="2">
    <source>
        <dbReference type="ARBA" id="ARBA00022989"/>
    </source>
</evidence>
<dbReference type="eggNOG" id="ENOG5033A2N">
    <property type="taxonomic scope" value="Bacteria"/>
</dbReference>
<protein>
    <recommendedName>
        <fullName evidence="5">HIG1 domain-containing protein</fullName>
    </recommendedName>
</protein>
<feature type="transmembrane region" description="Helical" evidence="4">
    <location>
        <begin position="45"/>
        <end position="62"/>
    </location>
</feature>
<dbReference type="InterPro" id="IPR007667">
    <property type="entry name" value="Hypoxia_induced_domain"/>
</dbReference>
<dbReference type="EMBL" id="CP000390">
    <property type="protein sequence ID" value="ABG64402.1"/>
    <property type="molecule type" value="Genomic_DNA"/>
</dbReference>
<feature type="transmembrane region" description="Helical" evidence="4">
    <location>
        <begin position="6"/>
        <end position="25"/>
    </location>
</feature>
<evidence type="ECO:0000256" key="4">
    <source>
        <dbReference type="SAM" id="Phobius"/>
    </source>
</evidence>
<accession>Q11DX3</accession>
<dbReference type="HOGENOM" id="CLU_186083_2_0_5"/>
<organism evidence="6">
    <name type="scientific">Chelativorans sp. (strain BNC1)</name>
    <dbReference type="NCBI Taxonomy" id="266779"/>
    <lineage>
        <taxon>Bacteria</taxon>
        <taxon>Pseudomonadati</taxon>
        <taxon>Pseudomonadota</taxon>
        <taxon>Alphaproteobacteria</taxon>
        <taxon>Hyphomicrobiales</taxon>
        <taxon>Phyllobacteriaceae</taxon>
        <taxon>Chelativorans</taxon>
    </lineage>
</organism>
<dbReference type="Pfam" id="PF04588">
    <property type="entry name" value="HIG_1_N"/>
    <property type="match status" value="1"/>
</dbReference>
<evidence type="ECO:0000313" key="6">
    <source>
        <dbReference type="EMBL" id="ABG64402.1"/>
    </source>
</evidence>
<evidence type="ECO:0000256" key="1">
    <source>
        <dbReference type="ARBA" id="ARBA00022692"/>
    </source>
</evidence>
<evidence type="ECO:0000259" key="5">
    <source>
        <dbReference type="PROSITE" id="PS51503"/>
    </source>
</evidence>
<feature type="domain" description="HIG1" evidence="5">
    <location>
        <begin position="1"/>
        <end position="66"/>
    </location>
</feature>